<gene>
    <name evidence="2" type="ORF">CTI12_AA120380</name>
</gene>
<comment type="caution">
    <text evidence="2">The sequence shown here is derived from an EMBL/GenBank/DDBJ whole genome shotgun (WGS) entry which is preliminary data.</text>
</comment>
<dbReference type="Proteomes" id="UP000245207">
    <property type="component" value="Unassembled WGS sequence"/>
</dbReference>
<evidence type="ECO:0000313" key="3">
    <source>
        <dbReference type="Proteomes" id="UP000245207"/>
    </source>
</evidence>
<protein>
    <submittedName>
        <fullName evidence="2">Zinc finger, C2H2</fullName>
    </submittedName>
</protein>
<name>A0A2U1PMS8_ARTAN</name>
<dbReference type="AlphaFoldDB" id="A0A2U1PMS8"/>
<feature type="region of interest" description="Disordered" evidence="1">
    <location>
        <begin position="1"/>
        <end position="67"/>
    </location>
</feature>
<keyword evidence="3" id="KW-1185">Reference proteome</keyword>
<feature type="compositionally biased region" description="Basic and acidic residues" evidence="1">
    <location>
        <begin position="44"/>
        <end position="64"/>
    </location>
</feature>
<evidence type="ECO:0000313" key="2">
    <source>
        <dbReference type="EMBL" id="PWA87022.1"/>
    </source>
</evidence>
<dbReference type="EMBL" id="PKPP01000957">
    <property type="protein sequence ID" value="PWA87022.1"/>
    <property type="molecule type" value="Genomic_DNA"/>
</dbReference>
<feature type="region of interest" description="Disordered" evidence="1">
    <location>
        <begin position="275"/>
        <end position="321"/>
    </location>
</feature>
<reference evidence="2 3" key="1">
    <citation type="journal article" date="2018" name="Mol. Plant">
        <title>The genome of Artemisia annua provides insight into the evolution of Asteraceae family and artemisinin biosynthesis.</title>
        <authorList>
            <person name="Shen Q."/>
            <person name="Zhang L."/>
            <person name="Liao Z."/>
            <person name="Wang S."/>
            <person name="Yan T."/>
            <person name="Shi P."/>
            <person name="Liu M."/>
            <person name="Fu X."/>
            <person name="Pan Q."/>
            <person name="Wang Y."/>
            <person name="Lv Z."/>
            <person name="Lu X."/>
            <person name="Zhang F."/>
            <person name="Jiang W."/>
            <person name="Ma Y."/>
            <person name="Chen M."/>
            <person name="Hao X."/>
            <person name="Li L."/>
            <person name="Tang Y."/>
            <person name="Lv G."/>
            <person name="Zhou Y."/>
            <person name="Sun X."/>
            <person name="Brodelius P.E."/>
            <person name="Rose J.K.C."/>
            <person name="Tang K."/>
        </authorList>
    </citation>
    <scope>NUCLEOTIDE SEQUENCE [LARGE SCALE GENOMIC DNA]</scope>
    <source>
        <strain evidence="3">cv. Huhao1</strain>
        <tissue evidence="2">Leaf</tissue>
    </source>
</reference>
<feature type="region of interest" description="Disordered" evidence="1">
    <location>
        <begin position="140"/>
        <end position="176"/>
    </location>
</feature>
<proteinExistence type="predicted"/>
<feature type="compositionally biased region" description="Basic and acidic residues" evidence="1">
    <location>
        <begin position="1"/>
        <end position="15"/>
    </location>
</feature>
<sequence>MDGKISNIRESEGKGKAPSSKDLQEQISSPNEGPIIFEDANLPETKDAKGKEIAESSSKDKQENNHPIVPAHTIVFSLADHDVVSEDVNEQMPHCNEGTIIIQEIKEVQMTRKEIAEGSTSNAQENILQEQISELVSGLPKALGGHQNSHREERALAKKRKRSEEPNLSNSYPTAPLYTDYNLPFNRESLASPSLPSLNPRGNTQYPLGFFGRSLTMSFNDKQLSSYDRLRMTGPYQRSSGNVNNAGGYLNSVGLLGGQLGGFQAQNGNSHAGGFEAASTSTGRGTVGLSHGGSNENQDLVRSGDGTVDLLSRVGMGSGED</sequence>
<organism evidence="2 3">
    <name type="scientific">Artemisia annua</name>
    <name type="common">Sweet wormwood</name>
    <dbReference type="NCBI Taxonomy" id="35608"/>
    <lineage>
        <taxon>Eukaryota</taxon>
        <taxon>Viridiplantae</taxon>
        <taxon>Streptophyta</taxon>
        <taxon>Embryophyta</taxon>
        <taxon>Tracheophyta</taxon>
        <taxon>Spermatophyta</taxon>
        <taxon>Magnoliopsida</taxon>
        <taxon>eudicotyledons</taxon>
        <taxon>Gunneridae</taxon>
        <taxon>Pentapetalae</taxon>
        <taxon>asterids</taxon>
        <taxon>campanulids</taxon>
        <taxon>Asterales</taxon>
        <taxon>Asteraceae</taxon>
        <taxon>Asteroideae</taxon>
        <taxon>Anthemideae</taxon>
        <taxon>Artemisiinae</taxon>
        <taxon>Artemisia</taxon>
    </lineage>
</organism>
<accession>A0A2U1PMS8</accession>
<dbReference type="OrthoDB" id="1723661at2759"/>
<evidence type="ECO:0000256" key="1">
    <source>
        <dbReference type="SAM" id="MobiDB-lite"/>
    </source>
</evidence>